<protein>
    <submittedName>
        <fullName evidence="2">Uncharacterized protein</fullName>
    </submittedName>
</protein>
<feature type="region of interest" description="Disordered" evidence="1">
    <location>
        <begin position="1"/>
        <end position="22"/>
    </location>
</feature>
<reference evidence="2 3" key="1">
    <citation type="journal article" date="2011" name="PLoS ONE">
        <title>The entomopathogenic bacterial endosymbionts xenorhabdus and photorhabdus: convergent lifestyles from divergent genomes.</title>
        <authorList>
            <person name="Chaston J.M."/>
            <person name="Suen G."/>
            <person name="Tucker S.L."/>
            <person name="Andersen A.W."/>
            <person name="Bhasin A."/>
            <person name="Bode E."/>
            <person name="Bode H.B."/>
            <person name="Brachmann A.O."/>
            <person name="Cowles C.E."/>
            <person name="Cowles K.N."/>
            <person name="Darby C."/>
            <person name="de Leon L."/>
            <person name="Drace K."/>
            <person name="Du Z."/>
            <person name="Givaudan A."/>
            <person name="Herbert Tran E.E."/>
            <person name="Jewell K.A."/>
            <person name="Knack J.J."/>
            <person name="Krasomil-Osterfeld K.C."/>
            <person name="Kukor R."/>
            <person name="Lanois A."/>
            <person name="Latreille P."/>
            <person name="Leimgruber N.K."/>
            <person name="Lipke C.M."/>
            <person name="Liu R."/>
            <person name="Lu X."/>
            <person name="Martens E.C."/>
            <person name="Marri P.R."/>
            <person name="Medigue C."/>
            <person name="Menard M.L."/>
            <person name="Miller N.M."/>
            <person name="Morales-Soto N."/>
            <person name="Norton S."/>
            <person name="Ogier J.C."/>
            <person name="Orchard S.S."/>
            <person name="Park D."/>
            <person name="Park Y."/>
            <person name="Qurollo B.A."/>
            <person name="Sugar D.R."/>
            <person name="Richards G.R."/>
            <person name="Rouy Z."/>
            <person name="Slominski B."/>
            <person name="Slominski K."/>
            <person name="Snyder H."/>
            <person name="Tjaden B.C."/>
            <person name="van der Hoeven R."/>
            <person name="Welch R.D."/>
            <person name="Wheeler C."/>
            <person name="Xiang B."/>
            <person name="Barbazuk B."/>
            <person name="Gaudriault S."/>
            <person name="Goodner B."/>
            <person name="Slater S.C."/>
            <person name="Forst S."/>
            <person name="Goldman B.S."/>
            <person name="Goodrich-Blair H."/>
        </authorList>
    </citation>
    <scope>NUCLEOTIDE SEQUENCE [LARGE SCALE GENOMIC DNA]</scope>
    <source>
        <strain evidence="3">ATCC 19061 / DSM 3370 / CCUG 14189 / LMG 1036 / NCIMB 9965 / AN6</strain>
    </source>
</reference>
<evidence type="ECO:0000313" key="2">
    <source>
        <dbReference type="EMBL" id="CBJ90284.1"/>
    </source>
</evidence>
<sequence>MSMTDSWLCSANDKPQESMITKSERGSLSIRVISKGKNYISISIMLKRKKGSD</sequence>
<name>D3VFH0_XENNA</name>
<evidence type="ECO:0000313" key="3">
    <source>
        <dbReference type="Proteomes" id="UP000008075"/>
    </source>
</evidence>
<evidence type="ECO:0000256" key="1">
    <source>
        <dbReference type="SAM" id="MobiDB-lite"/>
    </source>
</evidence>
<dbReference type="STRING" id="406817.XNC1_2225"/>
<organism evidence="2 3">
    <name type="scientific">Xenorhabdus nematophila (strain ATCC 19061 / DSM 3370 / CCUG 14189 / LMG 1036 / NCIMB 9965 / AN6)</name>
    <dbReference type="NCBI Taxonomy" id="406817"/>
    <lineage>
        <taxon>Bacteria</taxon>
        <taxon>Pseudomonadati</taxon>
        <taxon>Pseudomonadota</taxon>
        <taxon>Gammaproteobacteria</taxon>
        <taxon>Enterobacterales</taxon>
        <taxon>Morganellaceae</taxon>
        <taxon>Xenorhabdus</taxon>
    </lineage>
</organism>
<accession>D3VFH0</accession>
<gene>
    <name evidence="2" type="ordered locus">XNC1_2225</name>
</gene>
<dbReference type="KEGG" id="xne:XNC1_2225"/>
<dbReference type="EMBL" id="FN667742">
    <property type="protein sequence ID" value="CBJ90284.1"/>
    <property type="molecule type" value="Genomic_DNA"/>
</dbReference>
<dbReference type="Proteomes" id="UP000008075">
    <property type="component" value="Chromosome"/>
</dbReference>
<dbReference type="AlphaFoldDB" id="D3VFH0"/>
<proteinExistence type="predicted"/>
<keyword evidence="3" id="KW-1185">Reference proteome</keyword>
<dbReference type="HOGENOM" id="CLU_3067731_0_0_6"/>